<dbReference type="eggNOG" id="ENOG5031UR9">
    <property type="taxonomic scope" value="Bacteria"/>
</dbReference>
<protein>
    <submittedName>
        <fullName evidence="1">Predicted protein</fullName>
    </submittedName>
</protein>
<dbReference type="HOGENOM" id="CLU_2848155_0_0_11"/>
<accession>D9X0C5</accession>
<name>D9X0C5_STRVT</name>
<dbReference type="STRING" id="591159.SSQG_06027"/>
<keyword evidence="2" id="KW-1185">Reference proteome</keyword>
<evidence type="ECO:0000313" key="2">
    <source>
        <dbReference type="Proteomes" id="UP000004184"/>
    </source>
</evidence>
<gene>
    <name evidence="1" type="ORF">SSQG_06027</name>
</gene>
<evidence type="ECO:0000313" key="1">
    <source>
        <dbReference type="EMBL" id="EFL35509.1"/>
    </source>
</evidence>
<reference evidence="2" key="1">
    <citation type="submission" date="2009-02" db="EMBL/GenBank/DDBJ databases">
        <title>Annotation of Streptomyces viridochromogenes strain DSM 40736.</title>
        <authorList>
            <consortium name="The Broad Institute Genome Sequencing Platform"/>
            <consortium name="Broad Institute Microbial Sequencing Center"/>
            <person name="Fischbach M."/>
            <person name="Godfrey P."/>
            <person name="Ward D."/>
            <person name="Young S."/>
            <person name="Zeng Q."/>
            <person name="Koehrsen M."/>
            <person name="Alvarado L."/>
            <person name="Berlin A.M."/>
            <person name="Bochicchio J."/>
            <person name="Borenstein D."/>
            <person name="Chapman S.B."/>
            <person name="Chen Z."/>
            <person name="Engels R."/>
            <person name="Freedman E."/>
            <person name="Gellesch M."/>
            <person name="Goldberg J."/>
            <person name="Griggs A."/>
            <person name="Gujja S."/>
            <person name="Heilman E.R."/>
            <person name="Heiman D.I."/>
            <person name="Hepburn T.A."/>
            <person name="Howarth C."/>
            <person name="Jen D."/>
            <person name="Larson L."/>
            <person name="Lewis B."/>
            <person name="Mehta T."/>
            <person name="Park D."/>
            <person name="Pearson M."/>
            <person name="Richards J."/>
            <person name="Roberts A."/>
            <person name="Saif S."/>
            <person name="Shea T.D."/>
            <person name="Shenoy N."/>
            <person name="Sisk P."/>
            <person name="Stolte C."/>
            <person name="Sykes S.N."/>
            <person name="Thomson T."/>
            <person name="Walk T."/>
            <person name="White J."/>
            <person name="Yandava C."/>
            <person name="Straight P."/>
            <person name="Clardy J."/>
            <person name="Hung D."/>
            <person name="Kolter R."/>
            <person name="Mekalanos J."/>
            <person name="Walker S."/>
            <person name="Walsh C.T."/>
            <person name="Wieland-Brown L.C."/>
            <person name="Haas B."/>
            <person name="Nusbaum C."/>
            <person name="Birren B."/>
        </authorList>
    </citation>
    <scope>NUCLEOTIDE SEQUENCE [LARGE SCALE GENOMIC DNA]</scope>
    <source>
        <strain evidence="2">DSM 40736 / JCM 4977 / BCRC 1201 / Tue 494</strain>
    </source>
</reference>
<dbReference type="EMBL" id="GG657757">
    <property type="protein sequence ID" value="EFL35509.1"/>
    <property type="molecule type" value="Genomic_DNA"/>
</dbReference>
<dbReference type="OrthoDB" id="4255982at2"/>
<proteinExistence type="predicted"/>
<organism evidence="1 2">
    <name type="scientific">Streptomyces viridochromogenes (strain DSM 40736 / JCM 4977 / BCRC 1201 / Tue 494)</name>
    <dbReference type="NCBI Taxonomy" id="591159"/>
    <lineage>
        <taxon>Bacteria</taxon>
        <taxon>Bacillati</taxon>
        <taxon>Actinomycetota</taxon>
        <taxon>Actinomycetes</taxon>
        <taxon>Kitasatosporales</taxon>
        <taxon>Streptomycetaceae</taxon>
        <taxon>Streptomyces</taxon>
    </lineage>
</organism>
<dbReference type="Proteomes" id="UP000004184">
    <property type="component" value="Unassembled WGS sequence"/>
</dbReference>
<sequence length="65" mass="7166">MFKVQWRNPQGRLVTASTTSTSTVRRYALQATSAAPEAHELRIEQIAVDGTTGDEVWVDATADFI</sequence>
<dbReference type="AlphaFoldDB" id="D9X0C5"/>
<dbReference type="RefSeq" id="WP_003993637.1">
    <property type="nucleotide sequence ID" value="NZ_GG657757.1"/>
</dbReference>